<dbReference type="InterPro" id="IPR000821">
    <property type="entry name" value="Ala_racemase"/>
</dbReference>
<organism evidence="4 5">
    <name type="scientific">Marinobacter salexigens</name>
    <dbReference type="NCBI Taxonomy" id="1925763"/>
    <lineage>
        <taxon>Bacteria</taxon>
        <taxon>Pseudomonadati</taxon>
        <taxon>Pseudomonadota</taxon>
        <taxon>Gammaproteobacteria</taxon>
        <taxon>Pseudomonadales</taxon>
        <taxon>Marinobacteraceae</taxon>
        <taxon>Marinobacter</taxon>
    </lineage>
</organism>
<gene>
    <name evidence="4" type="primary">alr</name>
    <name evidence="4" type="ORF">KO508_12670</name>
</gene>
<dbReference type="Proteomes" id="UP000753376">
    <property type="component" value="Unassembled WGS sequence"/>
</dbReference>
<feature type="binding site" evidence="2">
    <location>
        <position position="131"/>
    </location>
    <ligand>
        <name>substrate</name>
    </ligand>
</feature>
<dbReference type="CDD" id="cd06827">
    <property type="entry name" value="PLPDE_III_AR_proteobact"/>
    <property type="match status" value="1"/>
</dbReference>
<feature type="domain" description="Alanine racemase C-terminal" evidence="3">
    <location>
        <begin position="236"/>
        <end position="360"/>
    </location>
</feature>
<dbReference type="InterPro" id="IPR001608">
    <property type="entry name" value="Ala_racemase_N"/>
</dbReference>
<evidence type="ECO:0000256" key="2">
    <source>
        <dbReference type="HAMAP-Rule" id="MF_01201"/>
    </source>
</evidence>
<proteinExistence type="inferred from homology"/>
<feature type="active site" description="Proton acceptor; specific for D-alanine" evidence="2">
    <location>
        <position position="35"/>
    </location>
</feature>
<feature type="binding site" evidence="2">
    <location>
        <position position="305"/>
    </location>
    <ligand>
        <name>substrate</name>
    </ligand>
</feature>
<reference evidence="4 5" key="1">
    <citation type="submission" date="2021-05" db="EMBL/GenBank/DDBJ databases">
        <title>Draft genomes of bacteria isolated from model marine particles.</title>
        <authorList>
            <person name="Datta M.S."/>
            <person name="Schwartzman J.A."/>
            <person name="Enke T.N."/>
            <person name="Saavedra J."/>
            <person name="Cermak N."/>
            <person name="Cordero O.X."/>
        </authorList>
    </citation>
    <scope>NUCLEOTIDE SEQUENCE [LARGE SCALE GENOMIC DNA]</scope>
    <source>
        <strain evidence="4 5">D2M19</strain>
    </source>
</reference>
<comment type="catalytic activity">
    <reaction evidence="2">
        <text>L-alanine = D-alanine</text>
        <dbReference type="Rhea" id="RHEA:20249"/>
        <dbReference type="ChEBI" id="CHEBI:57416"/>
        <dbReference type="ChEBI" id="CHEBI:57972"/>
        <dbReference type="EC" id="5.1.1.1"/>
    </reaction>
</comment>
<dbReference type="HAMAP" id="MF_01201">
    <property type="entry name" value="Ala_racemase"/>
    <property type="match status" value="1"/>
</dbReference>
<evidence type="ECO:0000313" key="4">
    <source>
        <dbReference type="EMBL" id="MBU2874854.1"/>
    </source>
</evidence>
<dbReference type="PANTHER" id="PTHR30511:SF0">
    <property type="entry name" value="ALANINE RACEMASE, CATABOLIC-RELATED"/>
    <property type="match status" value="1"/>
</dbReference>
<dbReference type="InterPro" id="IPR020622">
    <property type="entry name" value="Ala_racemase_pyridoxalP-BS"/>
</dbReference>
<keyword evidence="5" id="KW-1185">Reference proteome</keyword>
<comment type="function">
    <text evidence="2">Catalyzes the interconversion of L-alanine and D-alanine. May also act on other amino acids.</text>
</comment>
<dbReference type="EMBL" id="JAHKPV010000019">
    <property type="protein sequence ID" value="MBU2874854.1"/>
    <property type="molecule type" value="Genomic_DNA"/>
</dbReference>
<name>A0ABS6AAR8_9GAMM</name>
<dbReference type="InterPro" id="IPR011079">
    <property type="entry name" value="Ala_racemase_C"/>
</dbReference>
<sequence>MSRPAVAEIKLDSIRANFQLARSLAPNGKTIAVVKADAYGHGAAEVARYLADDVEVFAVACIEEALALRAAGLRHPILLLEGFFEADELDVISREGLWTAIHSQTQLDALARSSIPHPLPVWLKVDTGMHRLGFSPEQATKAYGDLSRMRQVSAVTVMTHLANADNDETQGITVANQISRLPSSLLKPEIELSLANSAGILAHKVARKHWQRPGIMLYGASPLAKENQYSEALRPSMTLKSRIIATKWVAPGDSVGYGGRFVAERSIRIGTVAMGYADGYPRQAIDGVPVLVNGKRTRLIGRVSMDMLTVDLTDIPEAGPDSEVEFWGDNLLANEVASYCDTIAYHLFTGVTKRVPRKYVG</sequence>
<dbReference type="NCBIfam" id="TIGR00492">
    <property type="entry name" value="alr"/>
    <property type="match status" value="1"/>
</dbReference>
<dbReference type="PANTHER" id="PTHR30511">
    <property type="entry name" value="ALANINE RACEMASE"/>
    <property type="match status" value="1"/>
</dbReference>
<evidence type="ECO:0000256" key="1">
    <source>
        <dbReference type="ARBA" id="ARBA00001933"/>
    </source>
</evidence>
<comment type="similarity">
    <text evidence="2">Belongs to the alanine racemase family.</text>
</comment>
<accession>A0ABS6AAR8</accession>
<dbReference type="PROSITE" id="PS00395">
    <property type="entry name" value="ALANINE_RACEMASE"/>
    <property type="match status" value="1"/>
</dbReference>
<feature type="active site" description="Proton acceptor; specific for L-alanine" evidence="2">
    <location>
        <position position="257"/>
    </location>
</feature>
<dbReference type="GO" id="GO:0008784">
    <property type="term" value="F:alanine racemase activity"/>
    <property type="evidence" value="ECO:0007669"/>
    <property type="project" value="UniProtKB-EC"/>
</dbReference>
<feature type="modified residue" description="N6-(pyridoxal phosphate)lysine" evidence="2">
    <location>
        <position position="35"/>
    </location>
</feature>
<comment type="pathway">
    <text evidence="2">Amino-acid biosynthesis; D-alanine biosynthesis; D-alanine from L-alanine: step 1/1.</text>
</comment>
<comment type="cofactor">
    <cofactor evidence="1 2">
        <name>pyridoxal 5'-phosphate</name>
        <dbReference type="ChEBI" id="CHEBI:597326"/>
    </cofactor>
</comment>
<dbReference type="Pfam" id="PF01168">
    <property type="entry name" value="Ala_racemase_N"/>
    <property type="match status" value="1"/>
</dbReference>
<dbReference type="EC" id="5.1.1.1" evidence="2"/>
<dbReference type="Pfam" id="PF00842">
    <property type="entry name" value="Ala_racemase_C"/>
    <property type="match status" value="1"/>
</dbReference>
<evidence type="ECO:0000313" key="5">
    <source>
        <dbReference type="Proteomes" id="UP000753376"/>
    </source>
</evidence>
<comment type="caution">
    <text evidence="4">The sequence shown here is derived from an EMBL/GenBank/DDBJ whole genome shotgun (WGS) entry which is preliminary data.</text>
</comment>
<dbReference type="RefSeq" id="WP_216008666.1">
    <property type="nucleotide sequence ID" value="NZ_JAHKPV010000019.1"/>
</dbReference>
<dbReference type="SMART" id="SM01005">
    <property type="entry name" value="Ala_racemase_C"/>
    <property type="match status" value="1"/>
</dbReference>
<evidence type="ECO:0000259" key="3">
    <source>
        <dbReference type="SMART" id="SM01005"/>
    </source>
</evidence>
<keyword evidence="2" id="KW-0663">Pyridoxal phosphate</keyword>
<protein>
    <recommendedName>
        <fullName evidence="2">Alanine racemase</fullName>
        <ecNumber evidence="2">5.1.1.1</ecNumber>
    </recommendedName>
</protein>
<keyword evidence="2 4" id="KW-0413">Isomerase</keyword>